<proteinExistence type="inferred from homology"/>
<reference evidence="6 7" key="1">
    <citation type="submission" date="2016-02" db="EMBL/GenBank/DDBJ databases">
        <title>Anaerosporomusa subterraneum gen. nov., sp. nov., a spore-forming obligate anaerobe isolated from saprolite.</title>
        <authorList>
            <person name="Choi J.K."/>
            <person name="Shah M."/>
            <person name="Yee N."/>
        </authorList>
    </citation>
    <scope>NUCLEOTIDE SEQUENCE [LARGE SCALE GENOMIC DNA]</scope>
    <source>
        <strain evidence="6 7">RU4</strain>
    </source>
</reference>
<dbReference type="InterPro" id="IPR036724">
    <property type="entry name" value="Cobalamin-bd_sf"/>
</dbReference>
<dbReference type="Proteomes" id="UP000076268">
    <property type="component" value="Unassembled WGS sequence"/>
</dbReference>
<keyword evidence="2" id="KW-0479">Metal-binding</keyword>
<dbReference type="EMBL" id="LSGP01000026">
    <property type="protein sequence ID" value="KYZ74973.1"/>
    <property type="molecule type" value="Genomic_DNA"/>
</dbReference>
<dbReference type="GO" id="GO:0031419">
    <property type="term" value="F:cobalamin binding"/>
    <property type="evidence" value="ECO:0007669"/>
    <property type="project" value="InterPro"/>
</dbReference>
<name>A0A154BLW6_ANASB</name>
<dbReference type="InterPro" id="IPR036594">
    <property type="entry name" value="Meth_synthase_dom"/>
</dbReference>
<accession>A0A154BLW6</accession>
<dbReference type="InterPro" id="IPR003759">
    <property type="entry name" value="Cbl-bd_cap"/>
</dbReference>
<evidence type="ECO:0000313" key="7">
    <source>
        <dbReference type="Proteomes" id="UP000076268"/>
    </source>
</evidence>
<evidence type="ECO:0000259" key="5">
    <source>
        <dbReference type="PROSITE" id="PS51337"/>
    </source>
</evidence>
<evidence type="ECO:0000256" key="3">
    <source>
        <dbReference type="ARBA" id="ARBA00023285"/>
    </source>
</evidence>
<sequence length="212" mass="22412">MSEILNVISESLQEGDVDAVTEKVEEALNGGVSASTILHEGLLHGMDVMGQRWKNEEVYMPEVMIAARAMNAGMRVLKPHLLAAGVKPIGKVVLGTVKGDLHDIGKNLVNMMFVGSGFEVVDLGVDVNEKTFVQAITEHQPQIIAMAALLTTTMSEMRVVIEAVTTTGLRDQVKIMVGGAPLTQSFANAIGADAYAPDAAVAADIAKQMIGA</sequence>
<dbReference type="SMART" id="SM01018">
    <property type="entry name" value="B12-binding_2"/>
    <property type="match status" value="1"/>
</dbReference>
<dbReference type="PANTHER" id="PTHR45833:SF1">
    <property type="entry name" value="METHIONINE SYNTHASE"/>
    <property type="match status" value="1"/>
</dbReference>
<dbReference type="InterPro" id="IPR006158">
    <property type="entry name" value="Cobalamin-bd"/>
</dbReference>
<dbReference type="GO" id="GO:0046653">
    <property type="term" value="P:tetrahydrofolate metabolic process"/>
    <property type="evidence" value="ECO:0007669"/>
    <property type="project" value="TreeGrafter"/>
</dbReference>
<dbReference type="PROSITE" id="PS51337">
    <property type="entry name" value="B12_BINDING_NTER"/>
    <property type="match status" value="1"/>
</dbReference>
<dbReference type="PANTHER" id="PTHR45833">
    <property type="entry name" value="METHIONINE SYNTHASE"/>
    <property type="match status" value="1"/>
</dbReference>
<gene>
    <name evidence="6" type="ORF">AXX12_15450</name>
</gene>
<organism evidence="6 7">
    <name type="scientific">Anaerosporomusa subterranea</name>
    <dbReference type="NCBI Taxonomy" id="1794912"/>
    <lineage>
        <taxon>Bacteria</taxon>
        <taxon>Bacillati</taxon>
        <taxon>Bacillota</taxon>
        <taxon>Negativicutes</taxon>
        <taxon>Acetonemataceae</taxon>
        <taxon>Anaerosporomusa</taxon>
    </lineage>
</organism>
<dbReference type="OrthoDB" id="9803687at2"/>
<dbReference type="GO" id="GO:0050667">
    <property type="term" value="P:homocysteine metabolic process"/>
    <property type="evidence" value="ECO:0007669"/>
    <property type="project" value="TreeGrafter"/>
</dbReference>
<keyword evidence="3" id="KW-0170">Cobalt</keyword>
<comment type="similarity">
    <text evidence="1">Belongs to the methylamine corrinoid protein family.</text>
</comment>
<dbReference type="SUPFAM" id="SSF47644">
    <property type="entry name" value="Methionine synthase domain"/>
    <property type="match status" value="1"/>
</dbReference>
<protein>
    <submittedName>
        <fullName evidence="6">Methyltransferase</fullName>
    </submittedName>
</protein>
<feature type="domain" description="B12-binding N-terminal" evidence="5">
    <location>
        <begin position="1"/>
        <end position="89"/>
    </location>
</feature>
<dbReference type="PROSITE" id="PS51332">
    <property type="entry name" value="B12_BINDING"/>
    <property type="match status" value="1"/>
</dbReference>
<dbReference type="GO" id="GO:0046872">
    <property type="term" value="F:metal ion binding"/>
    <property type="evidence" value="ECO:0007669"/>
    <property type="project" value="UniProtKB-KW"/>
</dbReference>
<dbReference type="InterPro" id="IPR050554">
    <property type="entry name" value="Met_Synthase/Corrinoid"/>
</dbReference>
<dbReference type="Gene3D" id="1.10.1240.10">
    <property type="entry name" value="Methionine synthase domain"/>
    <property type="match status" value="1"/>
</dbReference>
<dbReference type="Pfam" id="PF02607">
    <property type="entry name" value="B12-binding_2"/>
    <property type="match status" value="1"/>
</dbReference>
<evidence type="ECO:0000313" key="6">
    <source>
        <dbReference type="EMBL" id="KYZ74973.1"/>
    </source>
</evidence>
<keyword evidence="6" id="KW-0489">Methyltransferase</keyword>
<dbReference type="STRING" id="1794912.AXX12_15450"/>
<evidence type="ECO:0000256" key="2">
    <source>
        <dbReference type="ARBA" id="ARBA00022723"/>
    </source>
</evidence>
<dbReference type="RefSeq" id="WP_066245496.1">
    <property type="nucleotide sequence ID" value="NZ_LSGP01000026.1"/>
</dbReference>
<dbReference type="Pfam" id="PF02310">
    <property type="entry name" value="B12-binding"/>
    <property type="match status" value="1"/>
</dbReference>
<comment type="caution">
    <text evidence="6">The sequence shown here is derived from an EMBL/GenBank/DDBJ whole genome shotgun (WGS) entry which is preliminary data.</text>
</comment>
<dbReference type="FunFam" id="3.40.50.280:FF:000003">
    <property type="entry name" value="Dimethylamine methyltransferase corrinoid protein"/>
    <property type="match status" value="1"/>
</dbReference>
<keyword evidence="7" id="KW-1185">Reference proteome</keyword>
<dbReference type="GO" id="GO:0008705">
    <property type="term" value="F:methionine synthase activity"/>
    <property type="evidence" value="ECO:0007669"/>
    <property type="project" value="TreeGrafter"/>
</dbReference>
<evidence type="ECO:0000256" key="1">
    <source>
        <dbReference type="ARBA" id="ARBA00010854"/>
    </source>
</evidence>
<evidence type="ECO:0000259" key="4">
    <source>
        <dbReference type="PROSITE" id="PS51332"/>
    </source>
</evidence>
<dbReference type="SUPFAM" id="SSF52242">
    <property type="entry name" value="Cobalamin (vitamin B12)-binding domain"/>
    <property type="match status" value="1"/>
</dbReference>
<dbReference type="GO" id="GO:0005829">
    <property type="term" value="C:cytosol"/>
    <property type="evidence" value="ECO:0007669"/>
    <property type="project" value="TreeGrafter"/>
</dbReference>
<keyword evidence="6" id="KW-0808">Transferase</keyword>
<dbReference type="GO" id="GO:0032259">
    <property type="term" value="P:methylation"/>
    <property type="evidence" value="ECO:0007669"/>
    <property type="project" value="UniProtKB-KW"/>
</dbReference>
<dbReference type="Gene3D" id="3.40.50.280">
    <property type="entry name" value="Cobalamin-binding domain"/>
    <property type="match status" value="1"/>
</dbReference>
<feature type="domain" description="B12-binding" evidence="4">
    <location>
        <begin position="89"/>
        <end position="212"/>
    </location>
</feature>
<dbReference type="AlphaFoldDB" id="A0A154BLW6"/>